<gene>
    <name evidence="2" type="ORF">F2Q68_00039668</name>
</gene>
<feature type="compositionally biased region" description="Basic residues" evidence="1">
    <location>
        <begin position="145"/>
        <end position="156"/>
    </location>
</feature>
<feature type="compositionally biased region" description="Basic and acidic residues" evidence="1">
    <location>
        <begin position="43"/>
        <end position="64"/>
    </location>
</feature>
<protein>
    <submittedName>
        <fullName evidence="2">Uncharacterized protein</fullName>
    </submittedName>
</protein>
<comment type="caution">
    <text evidence="2">The sequence shown here is derived from an EMBL/GenBank/DDBJ whole genome shotgun (WGS) entry which is preliminary data.</text>
</comment>
<evidence type="ECO:0000313" key="2">
    <source>
        <dbReference type="EMBL" id="KAF2617131.1"/>
    </source>
</evidence>
<dbReference type="AlphaFoldDB" id="A0A8S9MGR7"/>
<dbReference type="EMBL" id="QGKW02000007">
    <property type="protein sequence ID" value="KAF2617131.1"/>
    <property type="molecule type" value="Genomic_DNA"/>
</dbReference>
<reference evidence="2" key="1">
    <citation type="submission" date="2019-12" db="EMBL/GenBank/DDBJ databases">
        <title>Genome sequencing and annotation of Brassica cretica.</title>
        <authorList>
            <person name="Studholme D.J."/>
            <person name="Sarris P.F."/>
        </authorList>
    </citation>
    <scope>NUCLEOTIDE SEQUENCE</scope>
    <source>
        <strain evidence="2">PFS-001/15</strain>
        <tissue evidence="2">Leaf</tissue>
    </source>
</reference>
<feature type="compositionally biased region" description="Basic and acidic residues" evidence="1">
    <location>
        <begin position="123"/>
        <end position="137"/>
    </location>
</feature>
<proteinExistence type="predicted"/>
<feature type="region of interest" description="Disordered" evidence="1">
    <location>
        <begin position="109"/>
        <end position="156"/>
    </location>
</feature>
<sequence>MTETDFGLNRIFFMIKWATPKSQKSCGSSEKGEGNEGSASAKNDFEELAGHERVLIDDQENSEKEVEEEVNENWLNVSPGKAGRSPGRATAEKQKDVIISASKFSVLSLDDEEEGEIQEEEKIDTQEKTEPEAELRTPKHGVANHSRRRIGKNVRD</sequence>
<feature type="compositionally biased region" description="Acidic residues" evidence="1">
    <location>
        <begin position="109"/>
        <end position="122"/>
    </location>
</feature>
<evidence type="ECO:0000313" key="3">
    <source>
        <dbReference type="Proteomes" id="UP000712281"/>
    </source>
</evidence>
<feature type="region of interest" description="Disordered" evidence="1">
    <location>
        <begin position="20"/>
        <end position="94"/>
    </location>
</feature>
<organism evidence="2 3">
    <name type="scientific">Brassica cretica</name>
    <name type="common">Mustard</name>
    <dbReference type="NCBI Taxonomy" id="69181"/>
    <lineage>
        <taxon>Eukaryota</taxon>
        <taxon>Viridiplantae</taxon>
        <taxon>Streptophyta</taxon>
        <taxon>Embryophyta</taxon>
        <taxon>Tracheophyta</taxon>
        <taxon>Spermatophyta</taxon>
        <taxon>Magnoliopsida</taxon>
        <taxon>eudicotyledons</taxon>
        <taxon>Gunneridae</taxon>
        <taxon>Pentapetalae</taxon>
        <taxon>rosids</taxon>
        <taxon>malvids</taxon>
        <taxon>Brassicales</taxon>
        <taxon>Brassicaceae</taxon>
        <taxon>Brassiceae</taxon>
        <taxon>Brassica</taxon>
    </lineage>
</organism>
<accession>A0A8S9MGR7</accession>
<name>A0A8S9MGR7_BRACR</name>
<dbReference type="Proteomes" id="UP000712281">
    <property type="component" value="Unassembled WGS sequence"/>
</dbReference>
<evidence type="ECO:0000256" key="1">
    <source>
        <dbReference type="SAM" id="MobiDB-lite"/>
    </source>
</evidence>